<evidence type="ECO:0000256" key="2">
    <source>
        <dbReference type="SAM" id="Phobius"/>
    </source>
</evidence>
<name>A0AAW0Q4Y3_9GOBI</name>
<evidence type="ECO:0000313" key="4">
    <source>
        <dbReference type="Proteomes" id="UP001460270"/>
    </source>
</evidence>
<sequence>MAHNGQEGMKYNITVRRGQKLPPGPVWGEEVRVTRAACVTDAGGTTKGTIFFVCGPGVSFLWFLALIQTRPRRERQGESGISRVCPGNAGSTSLQTSSHSPANSQPLYTTQNAPVLFDRRRGDVCSNERHSCC</sequence>
<feature type="region of interest" description="Disordered" evidence="1">
    <location>
        <begin position="75"/>
        <end position="112"/>
    </location>
</feature>
<accession>A0AAW0Q4Y3</accession>
<keyword evidence="2" id="KW-0472">Membrane</keyword>
<feature type="compositionally biased region" description="Polar residues" evidence="1">
    <location>
        <begin position="89"/>
        <end position="112"/>
    </location>
</feature>
<reference evidence="4" key="1">
    <citation type="submission" date="2024-04" db="EMBL/GenBank/DDBJ databases">
        <title>Salinicola lusitanus LLJ914,a marine bacterium isolated from the Okinawa Trough.</title>
        <authorList>
            <person name="Li J."/>
        </authorList>
    </citation>
    <scope>NUCLEOTIDE SEQUENCE [LARGE SCALE GENOMIC DNA]</scope>
</reference>
<dbReference type="AlphaFoldDB" id="A0AAW0Q4Y3"/>
<keyword evidence="4" id="KW-1185">Reference proteome</keyword>
<protein>
    <recommendedName>
        <fullName evidence="5">CAP-Gly domain-containing protein</fullName>
    </recommendedName>
</protein>
<organism evidence="3 4">
    <name type="scientific">Mugilogobius chulae</name>
    <name type="common">yellowstripe goby</name>
    <dbReference type="NCBI Taxonomy" id="88201"/>
    <lineage>
        <taxon>Eukaryota</taxon>
        <taxon>Metazoa</taxon>
        <taxon>Chordata</taxon>
        <taxon>Craniata</taxon>
        <taxon>Vertebrata</taxon>
        <taxon>Euteleostomi</taxon>
        <taxon>Actinopterygii</taxon>
        <taxon>Neopterygii</taxon>
        <taxon>Teleostei</taxon>
        <taxon>Neoteleostei</taxon>
        <taxon>Acanthomorphata</taxon>
        <taxon>Gobiaria</taxon>
        <taxon>Gobiiformes</taxon>
        <taxon>Gobioidei</taxon>
        <taxon>Gobiidae</taxon>
        <taxon>Gobionellinae</taxon>
        <taxon>Mugilogobius</taxon>
    </lineage>
</organism>
<dbReference type="Proteomes" id="UP001460270">
    <property type="component" value="Unassembled WGS sequence"/>
</dbReference>
<evidence type="ECO:0008006" key="5">
    <source>
        <dbReference type="Google" id="ProtNLM"/>
    </source>
</evidence>
<keyword evidence="2" id="KW-1133">Transmembrane helix</keyword>
<evidence type="ECO:0000256" key="1">
    <source>
        <dbReference type="SAM" id="MobiDB-lite"/>
    </source>
</evidence>
<evidence type="ECO:0000313" key="3">
    <source>
        <dbReference type="EMBL" id="KAK7939577.1"/>
    </source>
</evidence>
<proteinExistence type="predicted"/>
<feature type="transmembrane region" description="Helical" evidence="2">
    <location>
        <begin position="49"/>
        <end position="67"/>
    </location>
</feature>
<gene>
    <name evidence="3" type="ORF">WMY93_002903</name>
</gene>
<keyword evidence="2" id="KW-0812">Transmembrane</keyword>
<dbReference type="EMBL" id="JBBPFD010000002">
    <property type="protein sequence ID" value="KAK7939577.1"/>
    <property type="molecule type" value="Genomic_DNA"/>
</dbReference>
<comment type="caution">
    <text evidence="3">The sequence shown here is derived from an EMBL/GenBank/DDBJ whole genome shotgun (WGS) entry which is preliminary data.</text>
</comment>